<comment type="caution">
    <text evidence="2">The sequence shown here is derived from an EMBL/GenBank/DDBJ whole genome shotgun (WGS) entry which is preliminary data.</text>
</comment>
<dbReference type="SUPFAM" id="SSF48452">
    <property type="entry name" value="TPR-like"/>
    <property type="match status" value="1"/>
</dbReference>
<dbReference type="GO" id="GO:0045842">
    <property type="term" value="P:positive regulation of mitotic metaphase/anaphase transition"/>
    <property type="evidence" value="ECO:0007669"/>
    <property type="project" value="TreeGrafter"/>
</dbReference>
<name>A0AA35RCU9_GEOBA</name>
<dbReference type="Proteomes" id="UP001174909">
    <property type="component" value="Unassembled WGS sequence"/>
</dbReference>
<keyword evidence="1" id="KW-0802">TPR repeat</keyword>
<feature type="non-terminal residue" evidence="2">
    <location>
        <position position="70"/>
    </location>
</feature>
<accession>A0AA35RCU9</accession>
<dbReference type="Gene3D" id="1.25.40.10">
    <property type="entry name" value="Tetratricopeptide repeat domain"/>
    <property type="match status" value="1"/>
</dbReference>
<keyword evidence="2" id="KW-0131">Cell cycle</keyword>
<gene>
    <name evidence="2" type="ORF">GBAR_LOCUS6182</name>
</gene>
<dbReference type="PANTHER" id="PTHR12558:SF10">
    <property type="entry name" value="CELL DIVISION CYCLE PROTEIN 23 HOMOLOG"/>
    <property type="match status" value="1"/>
</dbReference>
<evidence type="ECO:0000313" key="2">
    <source>
        <dbReference type="EMBL" id="CAI8009133.1"/>
    </source>
</evidence>
<sequence>MGHVYEMLEMPHYALYYYKQAHRLRASDPRVLLAMGLCYEDLARWEESKKCLKRAIAMKDPEGTAIIRLA</sequence>
<dbReference type="GO" id="GO:0016567">
    <property type="term" value="P:protein ubiquitination"/>
    <property type="evidence" value="ECO:0007669"/>
    <property type="project" value="TreeGrafter"/>
</dbReference>
<keyword evidence="2" id="KW-0132">Cell division</keyword>
<proteinExistence type="predicted"/>
<organism evidence="2 3">
    <name type="scientific">Geodia barretti</name>
    <name type="common">Barrett's horny sponge</name>
    <dbReference type="NCBI Taxonomy" id="519541"/>
    <lineage>
        <taxon>Eukaryota</taxon>
        <taxon>Metazoa</taxon>
        <taxon>Porifera</taxon>
        <taxon>Demospongiae</taxon>
        <taxon>Heteroscleromorpha</taxon>
        <taxon>Tetractinellida</taxon>
        <taxon>Astrophorina</taxon>
        <taxon>Geodiidae</taxon>
        <taxon>Geodia</taxon>
    </lineage>
</organism>
<dbReference type="PANTHER" id="PTHR12558">
    <property type="entry name" value="CELL DIVISION CYCLE 16,23,27"/>
    <property type="match status" value="1"/>
</dbReference>
<reference evidence="2" key="1">
    <citation type="submission" date="2023-03" db="EMBL/GenBank/DDBJ databases">
        <authorList>
            <person name="Steffen K."/>
            <person name="Cardenas P."/>
        </authorList>
    </citation>
    <scope>NUCLEOTIDE SEQUENCE</scope>
</reference>
<dbReference type="InterPro" id="IPR011990">
    <property type="entry name" value="TPR-like_helical_dom_sf"/>
</dbReference>
<protein>
    <submittedName>
        <fullName evidence="2">Cell division cycle protein 23 homolog</fullName>
    </submittedName>
</protein>
<dbReference type="GO" id="GO:0005680">
    <property type="term" value="C:anaphase-promoting complex"/>
    <property type="evidence" value="ECO:0007669"/>
    <property type="project" value="TreeGrafter"/>
</dbReference>
<dbReference type="GO" id="GO:0031145">
    <property type="term" value="P:anaphase-promoting complex-dependent catabolic process"/>
    <property type="evidence" value="ECO:0007669"/>
    <property type="project" value="TreeGrafter"/>
</dbReference>
<evidence type="ECO:0000256" key="1">
    <source>
        <dbReference type="ARBA" id="ARBA00022803"/>
    </source>
</evidence>
<dbReference type="EMBL" id="CASHTH010000924">
    <property type="protein sequence ID" value="CAI8009133.1"/>
    <property type="molecule type" value="Genomic_DNA"/>
</dbReference>
<evidence type="ECO:0000313" key="3">
    <source>
        <dbReference type="Proteomes" id="UP001174909"/>
    </source>
</evidence>
<keyword evidence="3" id="KW-1185">Reference proteome</keyword>
<dbReference type="GO" id="GO:0051301">
    <property type="term" value="P:cell division"/>
    <property type="evidence" value="ECO:0007669"/>
    <property type="project" value="UniProtKB-KW"/>
</dbReference>
<dbReference type="AlphaFoldDB" id="A0AA35RCU9"/>